<dbReference type="OrthoDB" id="964531at2"/>
<sequence length="138" mass="15348">MLKHGFIAITFAILSGGCSPAANELSSASNGEIICTFPQHPPSFPGGEMALMKFLRKIRYPKDQATAQGRVRVTFKIDSKGALSDIKIVQKEVRDYTLLDKEVIRVVRMMPKWIPAEQDGIKVSTYFTMPICILPAFD</sequence>
<name>A0A291QQY2_9BACT</name>
<gene>
    <name evidence="11" type="ORF">COR50_04090</name>
</gene>
<evidence type="ECO:0000256" key="2">
    <source>
        <dbReference type="ARBA" id="ARBA00006555"/>
    </source>
</evidence>
<dbReference type="EMBL" id="CP023777">
    <property type="protein sequence ID" value="ATL46419.1"/>
    <property type="molecule type" value="Genomic_DNA"/>
</dbReference>
<dbReference type="SUPFAM" id="SSF74653">
    <property type="entry name" value="TolA/TonB C-terminal domain"/>
    <property type="match status" value="1"/>
</dbReference>
<keyword evidence="7" id="KW-0653">Protein transport</keyword>
<evidence type="ECO:0000256" key="6">
    <source>
        <dbReference type="ARBA" id="ARBA00022692"/>
    </source>
</evidence>
<dbReference type="NCBIfam" id="TIGR01352">
    <property type="entry name" value="tonB_Cterm"/>
    <property type="match status" value="1"/>
</dbReference>
<accession>A0A291QQY2</accession>
<evidence type="ECO:0000259" key="10">
    <source>
        <dbReference type="Pfam" id="PF03544"/>
    </source>
</evidence>
<feature type="domain" description="TonB C-terminal" evidence="10">
    <location>
        <begin position="59"/>
        <end position="131"/>
    </location>
</feature>
<evidence type="ECO:0000313" key="12">
    <source>
        <dbReference type="Proteomes" id="UP000220133"/>
    </source>
</evidence>
<reference evidence="11 12" key="1">
    <citation type="submission" date="2017-10" db="EMBL/GenBank/DDBJ databases">
        <title>Paenichitinophaga pekingensis gen. nov., sp. nov., isolated from activated sludge.</title>
        <authorList>
            <person name="Jin D."/>
            <person name="Kong X."/>
            <person name="Deng Y."/>
            <person name="Bai Z."/>
        </authorList>
    </citation>
    <scope>NUCLEOTIDE SEQUENCE [LARGE SCALE GENOMIC DNA]</scope>
    <source>
        <strain evidence="11 12">13</strain>
    </source>
</reference>
<comment type="similarity">
    <text evidence="2">Belongs to the TonB family.</text>
</comment>
<protein>
    <submittedName>
        <fullName evidence="11">Energy transducer TonB</fullName>
    </submittedName>
</protein>
<dbReference type="GO" id="GO:0031992">
    <property type="term" value="F:energy transducer activity"/>
    <property type="evidence" value="ECO:0007669"/>
    <property type="project" value="TreeGrafter"/>
</dbReference>
<proteinExistence type="inferred from homology"/>
<dbReference type="AlphaFoldDB" id="A0A291QQY2"/>
<keyword evidence="8" id="KW-1133">Transmembrane helix</keyword>
<evidence type="ECO:0000256" key="9">
    <source>
        <dbReference type="ARBA" id="ARBA00023136"/>
    </source>
</evidence>
<evidence type="ECO:0000256" key="7">
    <source>
        <dbReference type="ARBA" id="ARBA00022927"/>
    </source>
</evidence>
<dbReference type="GO" id="GO:0015031">
    <property type="term" value="P:protein transport"/>
    <property type="evidence" value="ECO:0007669"/>
    <property type="project" value="UniProtKB-KW"/>
</dbReference>
<dbReference type="Pfam" id="PF03544">
    <property type="entry name" value="TonB_C"/>
    <property type="match status" value="1"/>
</dbReference>
<dbReference type="InterPro" id="IPR037682">
    <property type="entry name" value="TonB_C"/>
</dbReference>
<dbReference type="KEGG" id="cbae:COR50_04090"/>
<evidence type="ECO:0000256" key="5">
    <source>
        <dbReference type="ARBA" id="ARBA00022519"/>
    </source>
</evidence>
<evidence type="ECO:0000256" key="4">
    <source>
        <dbReference type="ARBA" id="ARBA00022475"/>
    </source>
</evidence>
<keyword evidence="6" id="KW-0812">Transmembrane</keyword>
<keyword evidence="3" id="KW-0813">Transport</keyword>
<dbReference type="InterPro" id="IPR051045">
    <property type="entry name" value="TonB-dependent_transducer"/>
</dbReference>
<dbReference type="GO" id="GO:0098797">
    <property type="term" value="C:plasma membrane protein complex"/>
    <property type="evidence" value="ECO:0007669"/>
    <property type="project" value="TreeGrafter"/>
</dbReference>
<evidence type="ECO:0000256" key="3">
    <source>
        <dbReference type="ARBA" id="ARBA00022448"/>
    </source>
</evidence>
<keyword evidence="4" id="KW-1003">Cell membrane</keyword>
<keyword evidence="12" id="KW-1185">Reference proteome</keyword>
<keyword evidence="9" id="KW-0472">Membrane</keyword>
<dbReference type="PANTHER" id="PTHR33446:SF2">
    <property type="entry name" value="PROTEIN TONB"/>
    <property type="match status" value="1"/>
</dbReference>
<dbReference type="PROSITE" id="PS51257">
    <property type="entry name" value="PROKAR_LIPOPROTEIN"/>
    <property type="match status" value="1"/>
</dbReference>
<dbReference type="Gene3D" id="3.30.1150.10">
    <property type="match status" value="1"/>
</dbReference>
<organism evidence="11 12">
    <name type="scientific">Chitinophaga caeni</name>
    <dbReference type="NCBI Taxonomy" id="2029983"/>
    <lineage>
        <taxon>Bacteria</taxon>
        <taxon>Pseudomonadati</taxon>
        <taxon>Bacteroidota</taxon>
        <taxon>Chitinophagia</taxon>
        <taxon>Chitinophagales</taxon>
        <taxon>Chitinophagaceae</taxon>
        <taxon>Chitinophaga</taxon>
    </lineage>
</organism>
<dbReference type="InterPro" id="IPR006260">
    <property type="entry name" value="TonB/TolA_C"/>
</dbReference>
<evidence type="ECO:0000256" key="8">
    <source>
        <dbReference type="ARBA" id="ARBA00022989"/>
    </source>
</evidence>
<evidence type="ECO:0000256" key="1">
    <source>
        <dbReference type="ARBA" id="ARBA00004383"/>
    </source>
</evidence>
<dbReference type="Proteomes" id="UP000220133">
    <property type="component" value="Chromosome"/>
</dbReference>
<dbReference type="PANTHER" id="PTHR33446">
    <property type="entry name" value="PROTEIN TONB-RELATED"/>
    <property type="match status" value="1"/>
</dbReference>
<comment type="subcellular location">
    <subcellularLocation>
        <location evidence="1">Cell inner membrane</location>
        <topology evidence="1">Single-pass membrane protein</topology>
        <orientation evidence="1">Periplasmic side</orientation>
    </subcellularLocation>
</comment>
<keyword evidence="5" id="KW-0997">Cell inner membrane</keyword>
<dbReference type="GO" id="GO:0055085">
    <property type="term" value="P:transmembrane transport"/>
    <property type="evidence" value="ECO:0007669"/>
    <property type="project" value="InterPro"/>
</dbReference>
<dbReference type="RefSeq" id="WP_098192807.1">
    <property type="nucleotide sequence ID" value="NZ_CP023777.1"/>
</dbReference>
<evidence type="ECO:0000313" key="11">
    <source>
        <dbReference type="EMBL" id="ATL46419.1"/>
    </source>
</evidence>